<dbReference type="FunFam" id="3.10.20.370:FF:000001">
    <property type="entry name" value="Retrovirus-related Pol polyprotein from transposon 17.6-like protein"/>
    <property type="match status" value="1"/>
</dbReference>
<dbReference type="WBParaSite" id="SPAL_0000877400.1">
    <property type="protein sequence ID" value="SPAL_0000877400.1"/>
    <property type="gene ID" value="SPAL_0000877400"/>
</dbReference>
<reference evidence="9" key="1">
    <citation type="submission" date="2017-02" db="UniProtKB">
        <authorList>
            <consortium name="WormBaseParasite"/>
        </authorList>
    </citation>
    <scope>IDENTIFICATION</scope>
</reference>
<organism evidence="8 9">
    <name type="scientific">Strongyloides papillosus</name>
    <name type="common">Intestinal threadworm</name>
    <dbReference type="NCBI Taxonomy" id="174720"/>
    <lineage>
        <taxon>Eukaryota</taxon>
        <taxon>Metazoa</taxon>
        <taxon>Ecdysozoa</taxon>
        <taxon>Nematoda</taxon>
        <taxon>Chromadorea</taxon>
        <taxon>Rhabditida</taxon>
        <taxon>Tylenchina</taxon>
        <taxon>Panagrolaimomorpha</taxon>
        <taxon>Strongyloidoidea</taxon>
        <taxon>Strongyloididae</taxon>
        <taxon>Strongyloides</taxon>
    </lineage>
</organism>
<dbReference type="PANTHER" id="PTHR37984">
    <property type="entry name" value="PROTEIN CBG26694"/>
    <property type="match status" value="1"/>
</dbReference>
<dbReference type="GO" id="GO:0003964">
    <property type="term" value="F:RNA-directed DNA polymerase activity"/>
    <property type="evidence" value="ECO:0007669"/>
    <property type="project" value="UniProtKB-KW"/>
</dbReference>
<keyword evidence="5" id="KW-0378">Hydrolase</keyword>
<evidence type="ECO:0000313" key="9">
    <source>
        <dbReference type="WBParaSite" id="SPAL_0000877400.1"/>
    </source>
</evidence>
<evidence type="ECO:0000256" key="3">
    <source>
        <dbReference type="ARBA" id="ARBA00022722"/>
    </source>
</evidence>
<proteinExistence type="predicted"/>
<accession>A0A0N5BSD0</accession>
<dbReference type="AlphaFoldDB" id="A0A0N5BSD0"/>
<evidence type="ECO:0000256" key="1">
    <source>
        <dbReference type="ARBA" id="ARBA00022679"/>
    </source>
</evidence>
<keyword evidence="3" id="KW-0540">Nuclease</keyword>
<protein>
    <submittedName>
        <fullName evidence="9">RT_RNaseH_2 domain-containing protein</fullName>
    </submittedName>
</protein>
<keyword evidence="1" id="KW-0808">Transferase</keyword>
<dbReference type="Proteomes" id="UP000046392">
    <property type="component" value="Unplaced"/>
</dbReference>
<dbReference type="Gene3D" id="3.30.70.270">
    <property type="match status" value="1"/>
</dbReference>
<keyword evidence="8" id="KW-1185">Reference proteome</keyword>
<sequence>MYRLDKKFVWEDIHNNAFNKLKEVLINAATLSPPDNTKNYTIFTDASDQGLGASSVHKDKPIAFTSRSLKPAEKNYPIIKLEALGLIYALKQFRPYIYGKHTIVITDHKPLLALLKNKELTGILQRYQMAIMEYDLTIQYIKEDGNNVADKKLPSKMKIMNILTNNF</sequence>
<evidence type="ECO:0000256" key="5">
    <source>
        <dbReference type="ARBA" id="ARBA00022801"/>
    </source>
</evidence>
<keyword evidence="6" id="KW-0695">RNA-directed DNA polymerase</keyword>
<dbReference type="PANTHER" id="PTHR37984:SF5">
    <property type="entry name" value="PROTEIN NYNRIN-LIKE"/>
    <property type="match status" value="1"/>
</dbReference>
<dbReference type="CDD" id="cd09274">
    <property type="entry name" value="RNase_HI_RT_Ty3"/>
    <property type="match status" value="1"/>
</dbReference>
<dbReference type="GO" id="GO:0016787">
    <property type="term" value="F:hydrolase activity"/>
    <property type="evidence" value="ECO:0007669"/>
    <property type="project" value="UniProtKB-KW"/>
</dbReference>
<dbReference type="Pfam" id="PF17917">
    <property type="entry name" value="RT_RNaseH"/>
    <property type="match status" value="1"/>
</dbReference>
<name>A0A0N5BSD0_STREA</name>
<dbReference type="InterPro" id="IPR043128">
    <property type="entry name" value="Rev_trsase/Diguanyl_cyclase"/>
</dbReference>
<dbReference type="SUPFAM" id="SSF56672">
    <property type="entry name" value="DNA/RNA polymerases"/>
    <property type="match status" value="1"/>
</dbReference>
<keyword evidence="2" id="KW-0548">Nucleotidyltransferase</keyword>
<keyword evidence="4" id="KW-0255">Endonuclease</keyword>
<dbReference type="STRING" id="174720.A0A0N5BSD0"/>
<evidence type="ECO:0000256" key="6">
    <source>
        <dbReference type="ARBA" id="ARBA00022918"/>
    </source>
</evidence>
<dbReference type="InterPro" id="IPR043502">
    <property type="entry name" value="DNA/RNA_pol_sf"/>
</dbReference>
<dbReference type="InterPro" id="IPR041373">
    <property type="entry name" value="RT_RNaseH"/>
</dbReference>
<evidence type="ECO:0000256" key="2">
    <source>
        <dbReference type="ARBA" id="ARBA00022695"/>
    </source>
</evidence>
<feature type="domain" description="Reverse transcriptase RNase H-like" evidence="7">
    <location>
        <begin position="35"/>
        <end position="134"/>
    </location>
</feature>
<evidence type="ECO:0000259" key="7">
    <source>
        <dbReference type="Pfam" id="PF17917"/>
    </source>
</evidence>
<dbReference type="InterPro" id="IPR050951">
    <property type="entry name" value="Retrovirus_Pol_polyprotein"/>
</dbReference>
<dbReference type="GO" id="GO:0004519">
    <property type="term" value="F:endonuclease activity"/>
    <property type="evidence" value="ECO:0007669"/>
    <property type="project" value="UniProtKB-KW"/>
</dbReference>
<evidence type="ECO:0000256" key="4">
    <source>
        <dbReference type="ARBA" id="ARBA00022759"/>
    </source>
</evidence>
<evidence type="ECO:0000313" key="8">
    <source>
        <dbReference type="Proteomes" id="UP000046392"/>
    </source>
</evidence>